<dbReference type="InterPro" id="IPR013320">
    <property type="entry name" value="ConA-like_dom_sf"/>
</dbReference>
<reference evidence="2 3" key="1">
    <citation type="submission" date="2018-06" db="EMBL/GenBank/DDBJ databases">
        <title>Comparative genomics reveals the genomic features of Rhizophagus irregularis, R. cerebriforme, R. diaphanum and Gigaspora rosea, and their symbiotic lifestyle signature.</title>
        <authorList>
            <person name="Morin E."/>
            <person name="San Clemente H."/>
            <person name="Chen E.C.H."/>
            <person name="De La Providencia I."/>
            <person name="Hainaut M."/>
            <person name="Kuo A."/>
            <person name="Kohler A."/>
            <person name="Murat C."/>
            <person name="Tang N."/>
            <person name="Roy S."/>
            <person name="Loubradou J."/>
            <person name="Henrissat B."/>
            <person name="Grigoriev I.V."/>
            <person name="Corradi N."/>
            <person name="Roux C."/>
            <person name="Martin F.M."/>
        </authorList>
    </citation>
    <scope>NUCLEOTIDE SEQUENCE [LARGE SCALE GENOMIC DNA]</scope>
    <source>
        <strain evidence="2 3">DAOM 194757</strain>
    </source>
</reference>
<dbReference type="InterPro" id="IPR043136">
    <property type="entry name" value="B30.2/SPRY_sf"/>
</dbReference>
<evidence type="ECO:0000259" key="1">
    <source>
        <dbReference type="PROSITE" id="PS50188"/>
    </source>
</evidence>
<dbReference type="SMART" id="SM00449">
    <property type="entry name" value="SPRY"/>
    <property type="match status" value="1"/>
</dbReference>
<name>A0A397W935_9GLOM</name>
<comment type="caution">
    <text evidence="2">The sequence shown here is derived from an EMBL/GenBank/DDBJ whole genome shotgun (WGS) entry which is preliminary data.</text>
</comment>
<keyword evidence="3" id="KW-1185">Reference proteome</keyword>
<sequence>MDLPSAWNLYDKTTYLSVDSNGLRVNYEGSGEYNEVGGIRANHPIPPQCKLFYFEIDIIDEEINKWIGIGFCEKVFDLNRMHEWKDSSWGYQVSYDYFFCSERRPNRYGLSYSTGDTIGCCLNFKHNTVLYTKNGICLGIITFRNLKDNLYPCVGLQRKVDL</sequence>
<protein>
    <submittedName>
        <fullName evidence="2">Concanavalin A-like lectin/glucanase domain-containing protein</fullName>
    </submittedName>
</protein>
<dbReference type="AlphaFoldDB" id="A0A397W935"/>
<dbReference type="PROSITE" id="PS50188">
    <property type="entry name" value="B302_SPRY"/>
    <property type="match status" value="1"/>
</dbReference>
<dbReference type="Pfam" id="PF00622">
    <property type="entry name" value="SPRY"/>
    <property type="match status" value="1"/>
</dbReference>
<organism evidence="2 3">
    <name type="scientific">Gigaspora rosea</name>
    <dbReference type="NCBI Taxonomy" id="44941"/>
    <lineage>
        <taxon>Eukaryota</taxon>
        <taxon>Fungi</taxon>
        <taxon>Fungi incertae sedis</taxon>
        <taxon>Mucoromycota</taxon>
        <taxon>Glomeromycotina</taxon>
        <taxon>Glomeromycetes</taxon>
        <taxon>Diversisporales</taxon>
        <taxon>Gigasporaceae</taxon>
        <taxon>Gigaspora</taxon>
    </lineage>
</organism>
<dbReference type="PANTHER" id="PTHR12864">
    <property type="entry name" value="RAN BINDING PROTEIN 9-RELATED"/>
    <property type="match status" value="1"/>
</dbReference>
<evidence type="ECO:0000313" key="2">
    <source>
        <dbReference type="EMBL" id="RIB29909.1"/>
    </source>
</evidence>
<dbReference type="InterPro" id="IPR003877">
    <property type="entry name" value="SPRY_dom"/>
</dbReference>
<dbReference type="InterPro" id="IPR050618">
    <property type="entry name" value="Ubq-SigPath_Reg"/>
</dbReference>
<dbReference type="STRING" id="44941.A0A397W935"/>
<proteinExistence type="predicted"/>
<dbReference type="EMBL" id="QKWP01000026">
    <property type="protein sequence ID" value="RIB29909.1"/>
    <property type="molecule type" value="Genomic_DNA"/>
</dbReference>
<dbReference type="SUPFAM" id="SSF49899">
    <property type="entry name" value="Concanavalin A-like lectins/glucanases"/>
    <property type="match status" value="1"/>
</dbReference>
<dbReference type="InterPro" id="IPR001870">
    <property type="entry name" value="B30.2/SPRY"/>
</dbReference>
<gene>
    <name evidence="2" type="ORF">C2G38_846953</name>
</gene>
<dbReference type="GO" id="GO:0030246">
    <property type="term" value="F:carbohydrate binding"/>
    <property type="evidence" value="ECO:0007669"/>
    <property type="project" value="UniProtKB-KW"/>
</dbReference>
<evidence type="ECO:0000313" key="3">
    <source>
        <dbReference type="Proteomes" id="UP000266673"/>
    </source>
</evidence>
<dbReference type="OrthoDB" id="25503at2759"/>
<dbReference type="Gene3D" id="2.60.120.920">
    <property type="match status" value="1"/>
</dbReference>
<accession>A0A397W935</accession>
<dbReference type="Proteomes" id="UP000266673">
    <property type="component" value="Unassembled WGS sequence"/>
</dbReference>
<keyword evidence="2" id="KW-0430">Lectin</keyword>
<feature type="domain" description="B30.2/SPRY" evidence="1">
    <location>
        <begin position="1"/>
        <end position="162"/>
    </location>
</feature>